<dbReference type="PANTHER" id="PTHR24251">
    <property type="entry name" value="OVOCHYMASE-RELATED"/>
    <property type="match status" value="1"/>
</dbReference>
<evidence type="ECO:0000259" key="5">
    <source>
        <dbReference type="PROSITE" id="PS01180"/>
    </source>
</evidence>
<sequence length="426" mass="46751">MIDDDDDDDDDDVQARDRDCGWSIQSASLDYVVHVTFVYVSIPTSRDCYSDYVQVYDGSSTLSNRLASVCGNEPGQEFYSYGRSLFIQFHSSTNNIPGGFHLSYESVLRSEAPPHAGGTEIVNVDLANEHFLKYPEGSSAYPNNANRGWVFYSTDPKYVVHIQFTQLDVELSATGCDFDYIEVFDRPNDEARSLGTFCGSRLLQFQSSLRSLYITFHSDTKGTRAGFRLTYQALGRWGEEPTADGSCSLYTPSLMAVSSADQFIQYPSSSLKDSRGGDCGWLLETDIADYVMHVNLSLVNIEAPSNSCVSDYIEVFDGSDDDAVSLGIVCGSRGHGFYSSGQSIYIRFHSNIGGSQLRLSYRAVANYKAPDEGSDVNIAGIAGGVLGGVALLAIVVATVVVVFIRQQCHLSTRNNPTNRRNNRTAV</sequence>
<accession>A0A2T7NWJ7</accession>
<feature type="transmembrane region" description="Helical" evidence="4">
    <location>
        <begin position="378"/>
        <end position="404"/>
    </location>
</feature>
<evidence type="ECO:0000256" key="2">
    <source>
        <dbReference type="ARBA" id="ARBA00023157"/>
    </source>
</evidence>
<evidence type="ECO:0000256" key="1">
    <source>
        <dbReference type="ARBA" id="ARBA00022737"/>
    </source>
</evidence>
<evidence type="ECO:0000256" key="4">
    <source>
        <dbReference type="SAM" id="Phobius"/>
    </source>
</evidence>
<keyword evidence="4" id="KW-1133">Transmembrane helix</keyword>
<dbReference type="Pfam" id="PF00431">
    <property type="entry name" value="CUB"/>
    <property type="match status" value="3"/>
</dbReference>
<dbReference type="EMBL" id="PZQS01000008">
    <property type="protein sequence ID" value="PVD25527.1"/>
    <property type="molecule type" value="Genomic_DNA"/>
</dbReference>
<proteinExistence type="predicted"/>
<protein>
    <recommendedName>
        <fullName evidence="5">CUB domain-containing protein</fullName>
    </recommendedName>
</protein>
<comment type="caution">
    <text evidence="6">The sequence shown here is derived from an EMBL/GenBank/DDBJ whole genome shotgun (WGS) entry which is preliminary data.</text>
</comment>
<keyword evidence="2" id="KW-1015">Disulfide bond</keyword>
<dbReference type="SMART" id="SM00042">
    <property type="entry name" value="CUB"/>
    <property type="match status" value="3"/>
</dbReference>
<dbReference type="AlphaFoldDB" id="A0A2T7NWJ7"/>
<dbReference type="InterPro" id="IPR000859">
    <property type="entry name" value="CUB_dom"/>
</dbReference>
<dbReference type="Gene3D" id="2.60.120.290">
    <property type="entry name" value="Spermadhesin, CUB domain"/>
    <property type="match status" value="3"/>
</dbReference>
<dbReference type="InterPro" id="IPR035914">
    <property type="entry name" value="Sperma_CUB_dom_sf"/>
</dbReference>
<organism evidence="6 7">
    <name type="scientific">Pomacea canaliculata</name>
    <name type="common">Golden apple snail</name>
    <dbReference type="NCBI Taxonomy" id="400727"/>
    <lineage>
        <taxon>Eukaryota</taxon>
        <taxon>Metazoa</taxon>
        <taxon>Spiralia</taxon>
        <taxon>Lophotrochozoa</taxon>
        <taxon>Mollusca</taxon>
        <taxon>Gastropoda</taxon>
        <taxon>Caenogastropoda</taxon>
        <taxon>Architaenioglossa</taxon>
        <taxon>Ampullarioidea</taxon>
        <taxon>Ampullariidae</taxon>
        <taxon>Pomacea</taxon>
    </lineage>
</organism>
<dbReference type="SUPFAM" id="SSF49854">
    <property type="entry name" value="Spermadhesin, CUB domain"/>
    <property type="match status" value="3"/>
</dbReference>
<evidence type="ECO:0000313" key="6">
    <source>
        <dbReference type="EMBL" id="PVD25527.1"/>
    </source>
</evidence>
<feature type="domain" description="CUB" evidence="5">
    <location>
        <begin position="1"/>
        <end position="107"/>
    </location>
</feature>
<keyword evidence="4" id="KW-0472">Membrane</keyword>
<evidence type="ECO:0000256" key="3">
    <source>
        <dbReference type="PROSITE-ProRule" id="PRU00059"/>
    </source>
</evidence>
<reference evidence="6 7" key="1">
    <citation type="submission" date="2018-04" db="EMBL/GenBank/DDBJ databases">
        <title>The genome of golden apple snail Pomacea canaliculata provides insight into stress tolerance and invasive adaptation.</title>
        <authorList>
            <person name="Liu C."/>
            <person name="Liu B."/>
            <person name="Ren Y."/>
            <person name="Zhang Y."/>
            <person name="Wang H."/>
            <person name="Li S."/>
            <person name="Jiang F."/>
            <person name="Yin L."/>
            <person name="Zhang G."/>
            <person name="Qian W."/>
            <person name="Fan W."/>
        </authorList>
    </citation>
    <scope>NUCLEOTIDE SEQUENCE [LARGE SCALE GENOMIC DNA]</scope>
    <source>
        <strain evidence="6">SZHN2017</strain>
        <tissue evidence="6">Muscle</tissue>
    </source>
</reference>
<gene>
    <name evidence="6" type="ORF">C0Q70_13183</name>
</gene>
<name>A0A2T7NWJ7_POMCA</name>
<keyword evidence="1" id="KW-0677">Repeat</keyword>
<dbReference type="Proteomes" id="UP000245119">
    <property type="component" value="Linkage Group LG8"/>
</dbReference>
<feature type="domain" description="CUB" evidence="5">
    <location>
        <begin position="116"/>
        <end position="234"/>
    </location>
</feature>
<comment type="caution">
    <text evidence="3">Lacks conserved residue(s) required for the propagation of feature annotation.</text>
</comment>
<dbReference type="CDD" id="cd00041">
    <property type="entry name" value="CUB"/>
    <property type="match status" value="3"/>
</dbReference>
<keyword evidence="7" id="KW-1185">Reference proteome</keyword>
<keyword evidence="4" id="KW-0812">Transmembrane</keyword>
<evidence type="ECO:0000313" key="7">
    <source>
        <dbReference type="Proteomes" id="UP000245119"/>
    </source>
</evidence>
<dbReference type="OrthoDB" id="6042339at2759"/>
<dbReference type="STRING" id="400727.A0A2T7NWJ7"/>
<dbReference type="PROSITE" id="PS01180">
    <property type="entry name" value="CUB"/>
    <property type="match status" value="3"/>
</dbReference>
<feature type="domain" description="CUB" evidence="5">
    <location>
        <begin position="247"/>
        <end position="364"/>
    </location>
</feature>
<dbReference type="PANTHER" id="PTHR24251:SF37">
    <property type="entry name" value="CUB DOMAIN-CONTAINING PROTEIN"/>
    <property type="match status" value="1"/>
</dbReference>